<dbReference type="GO" id="GO:0017040">
    <property type="term" value="F:N-acylsphingosine amidohydrolase activity"/>
    <property type="evidence" value="ECO:0007669"/>
    <property type="project" value="UniProtKB-EC"/>
</dbReference>
<dbReference type="PANTHER" id="PTHR28583:SF1">
    <property type="entry name" value="ACID CERAMIDASE"/>
    <property type="match status" value="1"/>
</dbReference>
<evidence type="ECO:0000256" key="3">
    <source>
        <dbReference type="ARBA" id="ARBA00022801"/>
    </source>
</evidence>
<keyword evidence="4" id="KW-0458">Lysosome</keyword>
<dbReference type="Pfam" id="PF15508">
    <property type="entry name" value="NAAA-beta"/>
    <property type="match status" value="1"/>
</dbReference>
<dbReference type="AlphaFoldDB" id="A0A1B6JCW8"/>
<feature type="domain" description="Choloylglycine hydrolase/NAAA C-terminal" evidence="5">
    <location>
        <begin position="237"/>
        <end position="422"/>
    </location>
</feature>
<accession>A0A1B6JCW8</accession>
<dbReference type="EMBL" id="GECU01010692">
    <property type="protein sequence ID" value="JAS97014.1"/>
    <property type="molecule type" value="Transcribed_RNA"/>
</dbReference>
<evidence type="ECO:0000256" key="1">
    <source>
        <dbReference type="ARBA" id="ARBA00004371"/>
    </source>
</evidence>
<dbReference type="Pfam" id="PF02275">
    <property type="entry name" value="CBAH"/>
    <property type="match status" value="1"/>
</dbReference>
<reference evidence="7" key="1">
    <citation type="submission" date="2015-11" db="EMBL/GenBank/DDBJ databases">
        <title>De novo transcriptome assembly of four potential Pierce s Disease insect vectors from Arizona vineyards.</title>
        <authorList>
            <person name="Tassone E.E."/>
        </authorList>
    </citation>
    <scope>NUCLEOTIDE SEQUENCE</scope>
</reference>
<dbReference type="InterPro" id="IPR029130">
    <property type="entry name" value="Acid_ceramidase_N"/>
</dbReference>
<evidence type="ECO:0000256" key="4">
    <source>
        <dbReference type="ARBA" id="ARBA00023228"/>
    </source>
</evidence>
<evidence type="ECO:0000259" key="6">
    <source>
        <dbReference type="Pfam" id="PF15508"/>
    </source>
</evidence>
<name>A0A1B6JCW8_9HEMI</name>
<feature type="non-terminal residue" evidence="7">
    <location>
        <position position="1"/>
    </location>
</feature>
<organism evidence="7">
    <name type="scientific">Homalodisca liturata</name>
    <dbReference type="NCBI Taxonomy" id="320908"/>
    <lineage>
        <taxon>Eukaryota</taxon>
        <taxon>Metazoa</taxon>
        <taxon>Ecdysozoa</taxon>
        <taxon>Arthropoda</taxon>
        <taxon>Hexapoda</taxon>
        <taxon>Insecta</taxon>
        <taxon>Pterygota</taxon>
        <taxon>Neoptera</taxon>
        <taxon>Paraneoptera</taxon>
        <taxon>Hemiptera</taxon>
        <taxon>Auchenorrhyncha</taxon>
        <taxon>Membracoidea</taxon>
        <taxon>Cicadellidae</taxon>
        <taxon>Cicadellinae</taxon>
        <taxon>Proconiini</taxon>
        <taxon>Homalodisca</taxon>
    </lineage>
</organism>
<dbReference type="EC" id="3.5.1.23" evidence="2"/>
<gene>
    <name evidence="7" type="ORF">g.2264</name>
</gene>
<dbReference type="Gene3D" id="3.60.60.10">
    <property type="entry name" value="Penicillin V Acylase, Chain A"/>
    <property type="match status" value="1"/>
</dbReference>
<sequence length="491" mass="56273">LLSRLRVVVSGDHSNMFLETSVVCFILINILTGETHTAHGSLKTNGKSEKFDPNVLLEINTSSNSVEHVTQSISEGHNFKQSYHKNKPHTKTNRLFSEPAFQQLEKDLYKTRKERVKQLLNHLPPYSSPFQGCANKSFQSTKFGKVATFKIDLDAEPEDRWMKVVKQKRSEIKRLADFFEHKFGAKVMNIVDKYISWLHQSLPHEYFMELKGIANWTGLSIGRVTLYNIFYEFFSICTSIVMEGNDGHMYHGRNLDFGLFMGWDAKNHTWFLTEILRPLIVKVDFFKDGKPLYSAVSYAGFTGVLTGVKKGRFSLSVNERFISNGGYVGLVEWILGRRDLAWLGLLTRRVMQTAQSYQQAQDMLASTPLVAPVYFILAGNASHQGCIITRGRSSFDIWPLGSRHKGQSGDWYLVETNFDHWSQTPFYDHRREYAVQCMDQAGQQKPLQTLYSVLSTRPVLNKETTLTAVMDVSAGRLQVWERDCEDPCWPF</sequence>
<evidence type="ECO:0000259" key="5">
    <source>
        <dbReference type="Pfam" id="PF02275"/>
    </source>
</evidence>
<protein>
    <recommendedName>
        <fullName evidence="2">ceramidase</fullName>
        <ecNumber evidence="2">3.5.1.23</ecNumber>
    </recommendedName>
</protein>
<feature type="domain" description="Acid ceramidase N-terminal" evidence="6">
    <location>
        <begin position="145"/>
        <end position="198"/>
    </location>
</feature>
<dbReference type="PANTHER" id="PTHR28583">
    <property type="entry name" value="ACID AMIDASE"/>
    <property type="match status" value="1"/>
</dbReference>
<comment type="subcellular location">
    <subcellularLocation>
        <location evidence="1">Lysosome</location>
    </subcellularLocation>
</comment>
<dbReference type="InterPro" id="IPR029132">
    <property type="entry name" value="CBAH/NAAA_C"/>
</dbReference>
<keyword evidence="3" id="KW-0378">Hydrolase</keyword>
<evidence type="ECO:0000313" key="7">
    <source>
        <dbReference type="EMBL" id="JAS97014.1"/>
    </source>
</evidence>
<dbReference type="GO" id="GO:0005764">
    <property type="term" value="C:lysosome"/>
    <property type="evidence" value="ECO:0007669"/>
    <property type="project" value="UniProtKB-SubCell"/>
</dbReference>
<proteinExistence type="predicted"/>
<evidence type="ECO:0000256" key="2">
    <source>
        <dbReference type="ARBA" id="ARBA00011891"/>
    </source>
</evidence>